<accession>A0AAV5QRT0</accession>
<name>A0AAV5QRT0_9ASCO</name>
<dbReference type="Proteomes" id="UP001360560">
    <property type="component" value="Unassembled WGS sequence"/>
</dbReference>
<keyword evidence="2" id="KW-1185">Reference proteome</keyword>
<protein>
    <submittedName>
        <fullName evidence="1">Uncharacterized protein</fullName>
    </submittedName>
</protein>
<evidence type="ECO:0000313" key="2">
    <source>
        <dbReference type="Proteomes" id="UP001360560"/>
    </source>
</evidence>
<sequence>MVNVFATLKRWFLGIIITFVLLNLVVDNRATIDEWINSPKVVGLQTRICQTSPIINLRHQYSVFQNDTSTLGVYAAAQHQSRKVLGFVEEEVLEPSRSFSNDIAWPYIRDKFNSTTYPYNKQVADSYRLHCHEVVIKIKAWILRWGLTVVNRTVNTCQYIYQRAQPHISKFIIHKVRPYSEKASQMLDKHISRLSTQFLDYYNDCIVPGTKEWLEFCGKQSWKGYVRLRLFIYVVVYQESKLWVYHFHRVKVPAYYGNFKSYLRRNIVPYLWSWFDGTMKKISSIMVIEIGNYPRIASCINTFQGIGEIYSKHLHTKLYIFYTRGIKPMGNYVARILGNGVYWISDHHTVQPCILKVSEFYDTNIHPWLLHKCHIFEKLFTVPYFATINGMQRFINRYYGFLTSGPSNQEVQRLSDLLVMFDPVEEETQISTEILVSIDEDLVLEKLKETVLLQDKMYLEGKVSSWQTSINNTCESMFEEFWKEYREYEKKFMAKSFTPTLQQELANMKNEVSQSMFSLQEMVRSIDSVDVFTTNQDLVVNENSLKTPKSQPNTKLKYFKNKYRKNTQDSYGLSHKNYLRLVEEISYINDWMVNSTSANPDGSIILGKKVKPSFGNINRARFWKATDNPDPEHFLVQSDLLKRITVRNFDRKQIMRIEKPALDAQIQKTRVIISQQAATFQDLIPTGVQVLVDKFNSLKFRTLDVFENFSDVVLENWQGQFLKFLESQTYNEIDLDFLFAMANMEDLEEVKGMNDTGKFQLTEKLQQFKKSQSKSRSLEYWRNFKIFYNIKKTLIEAREYLNRFEPDMTEVEKIAKEFQLMGKAVVDGATLRLDGLCEEAMMEFVLRKEASAMERVRRFENFN</sequence>
<gene>
    <name evidence="1" type="ORF">DASC09_043200</name>
</gene>
<evidence type="ECO:0000313" key="1">
    <source>
        <dbReference type="EMBL" id="GMM36995.1"/>
    </source>
</evidence>
<dbReference type="AlphaFoldDB" id="A0AAV5QRT0"/>
<organism evidence="1 2">
    <name type="scientific">Saccharomycopsis crataegensis</name>
    <dbReference type="NCBI Taxonomy" id="43959"/>
    <lineage>
        <taxon>Eukaryota</taxon>
        <taxon>Fungi</taxon>
        <taxon>Dikarya</taxon>
        <taxon>Ascomycota</taxon>
        <taxon>Saccharomycotina</taxon>
        <taxon>Saccharomycetes</taxon>
        <taxon>Saccharomycopsidaceae</taxon>
        <taxon>Saccharomycopsis</taxon>
    </lineage>
</organism>
<dbReference type="EMBL" id="BTFZ01000011">
    <property type="protein sequence ID" value="GMM36995.1"/>
    <property type="molecule type" value="Genomic_DNA"/>
</dbReference>
<dbReference type="GeneID" id="90074970"/>
<dbReference type="RefSeq" id="XP_064853991.1">
    <property type="nucleotide sequence ID" value="XM_064997919.1"/>
</dbReference>
<proteinExistence type="predicted"/>
<reference evidence="1 2" key="1">
    <citation type="journal article" date="2023" name="Elife">
        <title>Identification of key yeast species and microbe-microbe interactions impacting larval growth of Drosophila in the wild.</title>
        <authorList>
            <person name="Mure A."/>
            <person name="Sugiura Y."/>
            <person name="Maeda R."/>
            <person name="Honda K."/>
            <person name="Sakurai N."/>
            <person name="Takahashi Y."/>
            <person name="Watada M."/>
            <person name="Katoh T."/>
            <person name="Gotoh A."/>
            <person name="Gotoh Y."/>
            <person name="Taniguchi I."/>
            <person name="Nakamura K."/>
            <person name="Hayashi T."/>
            <person name="Katayama T."/>
            <person name="Uemura T."/>
            <person name="Hattori Y."/>
        </authorList>
    </citation>
    <scope>NUCLEOTIDE SEQUENCE [LARGE SCALE GENOMIC DNA]</scope>
    <source>
        <strain evidence="1 2">SC-9</strain>
    </source>
</reference>
<comment type="caution">
    <text evidence="1">The sequence shown here is derived from an EMBL/GenBank/DDBJ whole genome shotgun (WGS) entry which is preliminary data.</text>
</comment>